<comment type="caution">
    <text evidence="3">The sequence shown here is derived from an EMBL/GenBank/DDBJ whole genome shotgun (WGS) entry which is preliminary data.</text>
</comment>
<dbReference type="InterPro" id="IPR032675">
    <property type="entry name" value="LRR_dom_sf"/>
</dbReference>
<dbReference type="InterPro" id="IPR018247">
    <property type="entry name" value="EF_Hand_1_Ca_BS"/>
</dbReference>
<organism evidence="3 4">
    <name type="scientific">Candidatus Pullibacteroides excrementavium</name>
    <dbReference type="NCBI Taxonomy" id="2840905"/>
    <lineage>
        <taxon>Bacteria</taxon>
        <taxon>Pseudomonadati</taxon>
        <taxon>Bacteroidota</taxon>
        <taxon>Bacteroidia</taxon>
        <taxon>Bacteroidales</taxon>
        <taxon>Candidatus Pullibacteroides</taxon>
    </lineage>
</organism>
<evidence type="ECO:0000313" key="3">
    <source>
        <dbReference type="EMBL" id="MBO8432553.1"/>
    </source>
</evidence>
<dbReference type="PANTHER" id="PTHR47566">
    <property type="match status" value="1"/>
</dbReference>
<dbReference type="GO" id="GO:0035591">
    <property type="term" value="F:signaling adaptor activity"/>
    <property type="evidence" value="ECO:0007669"/>
    <property type="project" value="TreeGrafter"/>
</dbReference>
<dbReference type="Gene3D" id="3.80.10.10">
    <property type="entry name" value="Ribonuclease Inhibitor"/>
    <property type="match status" value="3"/>
</dbReference>
<evidence type="ECO:0000256" key="1">
    <source>
        <dbReference type="ARBA" id="ARBA00022614"/>
    </source>
</evidence>
<sequence length="618" mass="67511">YIATDNPAYCIPIDKEHFPDTAFRSFVAAYIDRNEDGQLSSGEIGIVTGINVSYQGIRDLRGIEHFTFLQSLDCSSNQLTSLDVSGCTALWTLDCSNNALLDLDVRSLSALQELDCSKNQLASLDLFRNANLVSVKADSNYREVIVNQDRQFDISTLPRFERARMEAIEGGTLQGDILTFEQDEVRYFYSYNNADPNLPLGEYFHLKAVQAPVPGIAINDTTFPDAVFRGYIAENADTDKDGLLSESEIAGVTGLDVSGMGIRDLRGIGYFTALESLDCSDNALTSLDLSANTALQTLNAGGNRLDIVLDEDNAFDVSSLPGFDMAKASDWTGCTRTGNRLTFTQQEVTYRYATGYSGSSEDAILQSVVFSLMADRDPSVAPERIVSIDEEHFPDSVFRQYITAADLDADHWLDEDEIAGVTGLDVSGMGIQDLRGIGYFTALESLDCSDNALTSLDLSANTALQTLDASGNRLDIVLDEDNTFDVSSLPGFDMAKASNWTGCTRMGNKLTFTQQEVTYAYATGYSGSAEDASLKSVTFSLFADRDPSMGNETSDLQPQGRVYAKDRTLYTEGISGEVSVFTAVGTLVYQGKDTRIPVRKAGTYLVRHGSQVWKILVM</sequence>
<name>A0A9D9DTT2_9BACT</name>
<proteinExistence type="predicted"/>
<keyword evidence="1" id="KW-0433">Leucine-rich repeat</keyword>
<protein>
    <submittedName>
        <fullName evidence="3">Leucine-rich repeat domain-containing protein</fullName>
    </submittedName>
</protein>
<evidence type="ECO:0000313" key="4">
    <source>
        <dbReference type="Proteomes" id="UP000823612"/>
    </source>
</evidence>
<dbReference type="PROSITE" id="PS00018">
    <property type="entry name" value="EF_HAND_1"/>
    <property type="match status" value="2"/>
</dbReference>
<feature type="non-terminal residue" evidence="3">
    <location>
        <position position="1"/>
    </location>
</feature>
<dbReference type="SUPFAM" id="SSF52058">
    <property type="entry name" value="L domain-like"/>
    <property type="match status" value="1"/>
</dbReference>
<dbReference type="Proteomes" id="UP000823612">
    <property type="component" value="Unassembled WGS sequence"/>
</dbReference>
<dbReference type="AlphaFoldDB" id="A0A9D9DTT2"/>
<accession>A0A9D9DTT2</accession>
<dbReference type="PANTHER" id="PTHR47566:SF1">
    <property type="entry name" value="PROTEIN NUD1"/>
    <property type="match status" value="1"/>
</dbReference>
<evidence type="ECO:0000256" key="2">
    <source>
        <dbReference type="ARBA" id="ARBA00022737"/>
    </source>
</evidence>
<dbReference type="InterPro" id="IPR052574">
    <property type="entry name" value="CDIRP"/>
</dbReference>
<gene>
    <name evidence="3" type="ORF">IAB08_04600</name>
</gene>
<keyword evidence="2" id="KW-0677">Repeat</keyword>
<dbReference type="EMBL" id="JADIMZ010000068">
    <property type="protein sequence ID" value="MBO8432553.1"/>
    <property type="molecule type" value="Genomic_DNA"/>
</dbReference>
<reference evidence="3" key="1">
    <citation type="submission" date="2020-10" db="EMBL/GenBank/DDBJ databases">
        <authorList>
            <person name="Gilroy R."/>
        </authorList>
    </citation>
    <scope>NUCLEOTIDE SEQUENCE</scope>
    <source>
        <strain evidence="3">2889</strain>
    </source>
</reference>
<reference evidence="3" key="2">
    <citation type="journal article" date="2021" name="PeerJ">
        <title>Extensive microbial diversity within the chicken gut microbiome revealed by metagenomics and culture.</title>
        <authorList>
            <person name="Gilroy R."/>
            <person name="Ravi A."/>
            <person name="Getino M."/>
            <person name="Pursley I."/>
            <person name="Horton D.L."/>
            <person name="Alikhan N.F."/>
            <person name="Baker D."/>
            <person name="Gharbi K."/>
            <person name="Hall N."/>
            <person name="Watson M."/>
            <person name="Adriaenssens E.M."/>
            <person name="Foster-Nyarko E."/>
            <person name="Jarju S."/>
            <person name="Secka A."/>
            <person name="Antonio M."/>
            <person name="Oren A."/>
            <person name="Chaudhuri R.R."/>
            <person name="La Ragione R."/>
            <person name="Hildebrand F."/>
            <person name="Pallen M.J."/>
        </authorList>
    </citation>
    <scope>NUCLEOTIDE SEQUENCE</scope>
    <source>
        <strain evidence="3">2889</strain>
    </source>
</reference>